<dbReference type="Proteomes" id="UP000186817">
    <property type="component" value="Unassembled WGS sequence"/>
</dbReference>
<feature type="compositionally biased region" description="Basic and acidic residues" evidence="2">
    <location>
        <begin position="405"/>
        <end position="419"/>
    </location>
</feature>
<feature type="compositionally biased region" description="Low complexity" evidence="2">
    <location>
        <begin position="504"/>
        <end position="519"/>
    </location>
</feature>
<feature type="region of interest" description="Disordered" evidence="2">
    <location>
        <begin position="502"/>
        <end position="542"/>
    </location>
</feature>
<protein>
    <submittedName>
        <fullName evidence="3">Uncharacterized protein</fullName>
    </submittedName>
</protein>
<dbReference type="InterPro" id="IPR000571">
    <property type="entry name" value="Znf_CCCH"/>
</dbReference>
<feature type="compositionally biased region" description="Low complexity" evidence="2">
    <location>
        <begin position="1120"/>
        <end position="1133"/>
    </location>
</feature>
<feature type="region of interest" description="Disordered" evidence="2">
    <location>
        <begin position="303"/>
        <end position="341"/>
    </location>
</feature>
<evidence type="ECO:0000256" key="2">
    <source>
        <dbReference type="SAM" id="MobiDB-lite"/>
    </source>
</evidence>
<dbReference type="PROSITE" id="PS50103">
    <property type="entry name" value="ZF_C3H1"/>
    <property type="match status" value="2"/>
</dbReference>
<dbReference type="InterPro" id="IPR007527">
    <property type="entry name" value="Znf_SWIM"/>
</dbReference>
<feature type="region of interest" description="Disordered" evidence="2">
    <location>
        <begin position="1118"/>
        <end position="1196"/>
    </location>
</feature>
<evidence type="ECO:0000313" key="4">
    <source>
        <dbReference type="Proteomes" id="UP000186817"/>
    </source>
</evidence>
<feature type="compositionally biased region" description="Polar residues" evidence="2">
    <location>
        <begin position="303"/>
        <end position="318"/>
    </location>
</feature>
<reference evidence="3 4" key="1">
    <citation type="submission" date="2016-02" db="EMBL/GenBank/DDBJ databases">
        <title>Genome analysis of coral dinoflagellate symbionts highlights evolutionary adaptations to a symbiotic lifestyle.</title>
        <authorList>
            <person name="Aranda M."/>
            <person name="Li Y."/>
            <person name="Liew Y.J."/>
            <person name="Baumgarten S."/>
            <person name="Simakov O."/>
            <person name="Wilson M."/>
            <person name="Piel J."/>
            <person name="Ashoor H."/>
            <person name="Bougouffa S."/>
            <person name="Bajic V.B."/>
            <person name="Ryu T."/>
            <person name="Ravasi T."/>
            <person name="Bayer T."/>
            <person name="Micklem G."/>
            <person name="Kim H."/>
            <person name="Bhak J."/>
            <person name="Lajeunesse T.C."/>
            <person name="Voolstra C.R."/>
        </authorList>
    </citation>
    <scope>NUCLEOTIDE SEQUENCE [LARGE SCALE GENOMIC DNA]</scope>
    <source>
        <strain evidence="3 4">CCMP2467</strain>
    </source>
</reference>
<proteinExistence type="predicted"/>
<feature type="compositionally biased region" description="Basic and acidic residues" evidence="2">
    <location>
        <begin position="533"/>
        <end position="542"/>
    </location>
</feature>
<dbReference type="InterPro" id="IPR043502">
    <property type="entry name" value="DNA/RNA_pol_sf"/>
</dbReference>
<feature type="region of interest" description="Disordered" evidence="2">
    <location>
        <begin position="377"/>
        <end position="419"/>
    </location>
</feature>
<feature type="coiled-coil region" evidence="1">
    <location>
        <begin position="1252"/>
        <end position="1282"/>
    </location>
</feature>
<accession>A0A1Q9D622</accession>
<evidence type="ECO:0000256" key="1">
    <source>
        <dbReference type="SAM" id="Coils"/>
    </source>
</evidence>
<evidence type="ECO:0000313" key="3">
    <source>
        <dbReference type="EMBL" id="OLP90659.1"/>
    </source>
</evidence>
<keyword evidence="4" id="KW-1185">Reference proteome</keyword>
<dbReference type="SUPFAM" id="SSF90229">
    <property type="entry name" value="CCCH zinc finger"/>
    <property type="match status" value="1"/>
</dbReference>
<dbReference type="Gene3D" id="3.30.870.10">
    <property type="entry name" value="Endonuclease Chain A"/>
    <property type="match status" value="1"/>
</dbReference>
<keyword evidence="1" id="KW-0175">Coiled coil</keyword>
<dbReference type="InterPro" id="IPR036855">
    <property type="entry name" value="Znf_CCCH_sf"/>
</dbReference>
<organism evidence="3 4">
    <name type="scientific">Symbiodinium microadriaticum</name>
    <name type="common">Dinoflagellate</name>
    <name type="synonym">Zooxanthella microadriatica</name>
    <dbReference type="NCBI Taxonomy" id="2951"/>
    <lineage>
        <taxon>Eukaryota</taxon>
        <taxon>Sar</taxon>
        <taxon>Alveolata</taxon>
        <taxon>Dinophyceae</taxon>
        <taxon>Suessiales</taxon>
        <taxon>Symbiodiniaceae</taxon>
        <taxon>Symbiodinium</taxon>
    </lineage>
</organism>
<gene>
    <name evidence="3" type="ORF">AK812_SmicGene27708</name>
</gene>
<sequence length="1496" mass="161827">MIQVKGGKLSSKADRLFSSEEGSPEKVMPESTSPVARTLFRGPEATVSSAPSKPAGPVSLEFRGGGASGSGDPLADLLTKQTELLKLALEKKPPKRSTIQVTPKVQWPVLDDECSDFRSAQEFYDQFEATIALANDGEGMSDMETLVTLKACLRQHRLKSYELIYKRHLNDGLLKRDPGAVYSAVKQKHLLFAETREEKELRVLDDWERLHKGRLSAHQWEVLWEEKLGEREAVGLGMTARENLIQYLRKIGDQLSREVRKDKHYREGATGAREFRGVATWEEAHEVVKEYEAMNAGQRALQNSSLSVGGPQDATSPGDSADKRKKKKKKGEGDADSSMPLDANAKKKKVCFLMRDHGSCKHGDRCEYSHEKSLVEAERKKKKEADKAKGNDSAAASSSKGKGKKDKDMDKDKKGKGKGDRKEACKFWLTVRGCDKGDACPHKHDKGAKQRFLAEIAKAKGTGVPGVQLATTDGPTGVGSSAMACENPFVCFESVPLEGGQQRSVSAPAAADSIARAQPSPAPKERNKKKDKAKAGSDVAKEDFNSIDDLPKSWFVDTPNSRGGYQYKTEVEIFGRRVACTLDTCAGCNSVTEEMVVGMIRVALKAGVRPSSTEFPVAALERWEVPEVVNGLAKDSPLPLKGKKFRDILVHAKILGRGLGFHPGATAHVLEGVDIHLPRMEETESFTDKAYPYVAQMVTHYDQVWSACPKAEKEGASEEAGPKGLGLIASQSLSVDAGDVGTWAEVELEAATEGLEESPGEAGVVLPILLPGAEFEATPGLWALGCFVFLDATKDHGFEVEAVTAEAWTYPELCPHGKAWCPDADPRCEHCGSEAGKLVKGGCPQCAVASGASSSLPGRRAALAFAALWTMISWLTAEECLRDHVFHIMEDVGGMTRMAESLPTDEYYSLLRADMGARHPKVDPHLLDHLETLEAFLDTSIMAGVSFGTEKAKIAVTEGELLGHVVGRRGASVQKEKTHAIVRFPPLKEKVQVQQFLGCTNFLRYYLQPQYVHCAKILGEYVKGKEFPEAGLGLETYAQLELIWTNETVARVGNYVVSLPPGGLAEAAGGKCTCMSYVTSGMPCKHICLAALEKYKVSTPSHVERAIPAGYPGFPKAKAKAQSSAAKARGRAALEPETGPGRQVAFRPDDGSPVRVSSVGARRREGSRASARRGARGAAAVVQPASSTASSSNQPLALEDANRREVGQGPGCWGALAKIAEAIPRRPRAEGQGAADVQSAKTEEESDLASRNALLELKVKMLQASLREYQAKEAEREAQLNEEPWALKFGLKGSRTDAGGGQKVEFLPSAASMQERCVKLCLESGSGDVLWLIAFSFDRREVTEALSAAQKNGAEVLLVLDQKQTLQGPAEQQRIALQAAALGIKVQLASGDPLSGEYEKAGRGRMMSGLRGVCHVKGLLKWHGEELTLLTGSSNFTTSSRANREWSYEICMSQKDHVAATVTEWAQTVVDNSVGLDASRIAEARSQRARSASPGN</sequence>
<name>A0A1Q9D622_SYMMI</name>
<feature type="compositionally biased region" description="Low complexity" evidence="2">
    <location>
        <begin position="391"/>
        <end position="400"/>
    </location>
</feature>
<feature type="compositionally biased region" description="Polar residues" evidence="2">
    <location>
        <begin position="1184"/>
        <end position="1195"/>
    </location>
</feature>
<comment type="caution">
    <text evidence="3">The sequence shown here is derived from an EMBL/GenBank/DDBJ whole genome shotgun (WGS) entry which is preliminary data.</text>
</comment>
<dbReference type="SUPFAM" id="SSF56672">
    <property type="entry name" value="DNA/RNA polymerases"/>
    <property type="match status" value="1"/>
</dbReference>
<dbReference type="Pfam" id="PF13091">
    <property type="entry name" value="PLDc_2"/>
    <property type="match status" value="1"/>
</dbReference>
<feature type="region of interest" description="Disordered" evidence="2">
    <location>
        <begin position="1"/>
        <end position="74"/>
    </location>
</feature>
<dbReference type="InterPro" id="IPR025202">
    <property type="entry name" value="PLD-like_dom"/>
</dbReference>
<dbReference type="Gene3D" id="4.10.1000.10">
    <property type="entry name" value="Zinc finger, CCCH-type"/>
    <property type="match status" value="1"/>
</dbReference>
<dbReference type="GO" id="GO:0008270">
    <property type="term" value="F:zinc ion binding"/>
    <property type="evidence" value="ECO:0007669"/>
    <property type="project" value="InterPro"/>
</dbReference>
<feature type="compositionally biased region" description="Basic and acidic residues" evidence="2">
    <location>
        <begin position="377"/>
        <end position="390"/>
    </location>
</feature>
<dbReference type="EMBL" id="LSRX01000699">
    <property type="protein sequence ID" value="OLP90659.1"/>
    <property type="molecule type" value="Genomic_DNA"/>
</dbReference>
<dbReference type="SUPFAM" id="SSF56024">
    <property type="entry name" value="Phospholipase D/nuclease"/>
    <property type="match status" value="1"/>
</dbReference>
<feature type="region of interest" description="Disordered" evidence="2">
    <location>
        <begin position="1224"/>
        <end position="1246"/>
    </location>
</feature>
<dbReference type="SMART" id="SM00356">
    <property type="entry name" value="ZnF_C3H1"/>
    <property type="match status" value="2"/>
</dbReference>
<dbReference type="PROSITE" id="PS50966">
    <property type="entry name" value="ZF_SWIM"/>
    <property type="match status" value="1"/>
</dbReference>
<feature type="compositionally biased region" description="Basic and acidic residues" evidence="2">
    <location>
        <begin position="11"/>
        <end position="28"/>
    </location>
</feature>
<dbReference type="OrthoDB" id="425023at2759"/>